<dbReference type="AlphaFoldDB" id="A0A1Y2EXV2"/>
<proteinExistence type="predicted"/>
<reference evidence="1 2" key="1">
    <citation type="submission" date="2016-08" db="EMBL/GenBank/DDBJ databases">
        <title>A Parts List for Fungal Cellulosomes Revealed by Comparative Genomics.</title>
        <authorList>
            <consortium name="DOE Joint Genome Institute"/>
            <person name="Haitjema C.H."/>
            <person name="Gilmore S.P."/>
            <person name="Henske J.K."/>
            <person name="Solomon K.V."/>
            <person name="De Groot R."/>
            <person name="Kuo A."/>
            <person name="Mondo S.J."/>
            <person name="Salamov A.A."/>
            <person name="Labutti K."/>
            <person name="Zhao Z."/>
            <person name="Chiniquy J."/>
            <person name="Barry K."/>
            <person name="Brewer H.M."/>
            <person name="Purvine S.O."/>
            <person name="Wright A.T."/>
            <person name="Boxma B."/>
            <person name="Van Alen T."/>
            <person name="Hackstein J.H."/>
            <person name="Baker S.E."/>
            <person name="Grigoriev I.V."/>
            <person name="O'Malley M.A."/>
        </authorList>
    </citation>
    <scope>NUCLEOTIDE SEQUENCE [LARGE SCALE GENOMIC DNA]</scope>
    <source>
        <strain evidence="1 2">G1</strain>
    </source>
</reference>
<evidence type="ECO:0000313" key="2">
    <source>
        <dbReference type="Proteomes" id="UP000193920"/>
    </source>
</evidence>
<organism evidence="1 2">
    <name type="scientific">Neocallimastix californiae</name>
    <dbReference type="NCBI Taxonomy" id="1754190"/>
    <lineage>
        <taxon>Eukaryota</taxon>
        <taxon>Fungi</taxon>
        <taxon>Fungi incertae sedis</taxon>
        <taxon>Chytridiomycota</taxon>
        <taxon>Chytridiomycota incertae sedis</taxon>
        <taxon>Neocallimastigomycetes</taxon>
        <taxon>Neocallimastigales</taxon>
        <taxon>Neocallimastigaceae</taxon>
        <taxon>Neocallimastix</taxon>
    </lineage>
</organism>
<name>A0A1Y2EXV2_9FUNG</name>
<protein>
    <submittedName>
        <fullName evidence="1">Uncharacterized protein</fullName>
    </submittedName>
</protein>
<dbReference type="EMBL" id="MCOG01000022">
    <property type="protein sequence ID" value="ORY76429.1"/>
    <property type="molecule type" value="Genomic_DNA"/>
</dbReference>
<accession>A0A1Y2EXV2</accession>
<evidence type="ECO:0000313" key="1">
    <source>
        <dbReference type="EMBL" id="ORY76429.1"/>
    </source>
</evidence>
<gene>
    <name evidence="1" type="ORF">LY90DRAFT_501747</name>
</gene>
<dbReference type="Proteomes" id="UP000193920">
    <property type="component" value="Unassembled WGS sequence"/>
</dbReference>
<comment type="caution">
    <text evidence="1">The sequence shown here is derived from an EMBL/GenBank/DDBJ whole genome shotgun (WGS) entry which is preliminary data.</text>
</comment>
<keyword evidence="2" id="KW-1185">Reference proteome</keyword>
<sequence length="253" mass="30295">MSFCSNDETRRNMESIHKFFGRKNYHINDPSNKGYFEDKSLAFNIKTGVVFRDPKFKVNYRAQYDYIKFRYDNEHDVNIRENLKYVLDNCLGKGFTLKEFTNKNNVLDKSYYNEFKNYVVNAISNNVTNDLNRIIQSVNRAISQSYNVLRKFNDLLNYFDNSITPCLKYNEQYLSITKDLSKYENENIENINNDALKMHFLKEKYIHPYIGFFNNTVNENTKPLFFNFRKITGNYLNRPLENSNNSKDLYIKR</sequence>